<dbReference type="CDD" id="cd00067">
    <property type="entry name" value="GAL4"/>
    <property type="match status" value="1"/>
</dbReference>
<dbReference type="InterPro" id="IPR050613">
    <property type="entry name" value="Sec_Metabolite_Reg"/>
</dbReference>
<gene>
    <name evidence="4" type="ORF">Forpi1262_v008301</name>
</gene>
<comment type="caution">
    <text evidence="4">The sequence shown here is derived from an EMBL/GenBank/DDBJ whole genome shotgun (WGS) entry which is preliminary data.</text>
</comment>
<organism evidence="4 5">
    <name type="scientific">Fusarium oxysporum f. sp. raphani</name>
    <dbReference type="NCBI Taxonomy" id="96318"/>
    <lineage>
        <taxon>Eukaryota</taxon>
        <taxon>Fungi</taxon>
        <taxon>Dikarya</taxon>
        <taxon>Ascomycota</taxon>
        <taxon>Pezizomycotina</taxon>
        <taxon>Sordariomycetes</taxon>
        <taxon>Hypocreomycetidae</taxon>
        <taxon>Hypocreales</taxon>
        <taxon>Nectriaceae</taxon>
        <taxon>Fusarium</taxon>
        <taxon>Fusarium oxysporum species complex</taxon>
    </lineage>
</organism>
<evidence type="ECO:0000313" key="5">
    <source>
        <dbReference type="Proteomes" id="UP000693942"/>
    </source>
</evidence>
<dbReference type="PROSITE" id="PS50048">
    <property type="entry name" value="ZN2_CY6_FUNGAL_2"/>
    <property type="match status" value="1"/>
</dbReference>
<proteinExistence type="predicted"/>
<evidence type="ECO:0000313" key="4">
    <source>
        <dbReference type="EMBL" id="KAG7430214.1"/>
    </source>
</evidence>
<dbReference type="PANTHER" id="PTHR31001">
    <property type="entry name" value="UNCHARACTERIZED TRANSCRIPTIONAL REGULATORY PROTEIN"/>
    <property type="match status" value="1"/>
</dbReference>
<protein>
    <recommendedName>
        <fullName evidence="3">Zn(2)-C6 fungal-type domain-containing protein</fullName>
    </recommendedName>
</protein>
<dbReference type="Pfam" id="PF04082">
    <property type="entry name" value="Fungal_trans"/>
    <property type="match status" value="1"/>
</dbReference>
<dbReference type="EMBL" id="JAELUR010000006">
    <property type="protein sequence ID" value="KAG7430214.1"/>
    <property type="molecule type" value="Genomic_DNA"/>
</dbReference>
<sequence>MDPPQYGTAKRRNRACDECARRKIRCGSQRPCHACLQRGIGRYCDVPSFTSAGESSGLDDESRAPLRVLPRGSEQPSDPDVALLYERIAHLEEQLARLQKRPSIAPVEPTYPPVVGVTFDIEELDYSMEHLNLGLASNDHDPANESASFSAWECHLLRFTLPSRTTSTGIVRFVLEQLGWLHCALIASEFELEHERFWDLLDSQSPQQKPGPSFSCLYPPTDRNYSLKVGSYYMDTTHQALQNFVFYDPAGTSLLVPESDEDLVILSRYWYWAVLQALEDSDFLGKPRLSTVQTIAILTLVNSSFGQNDREWMLIGIAVNIARILNMHRLASEQTLSTRISALPQWRTLAQRNLGRRLWWTLVICDWMGVMSNRPTIPKNSFDTVLDVEGGANDVMTRNIAGISNETYADLPSSLCYHQLMANLAGVIRIYVKSGRSYAPQNLLTAMHEVEKLQSQFPDQPIPLEGYGNNIEIAAPWLPLQRYFALHAIQFMRLTVARFFFTRWMKRQPDPERLHTKACEAAEIIVAQKRQVLPTIYRRNWVVCAATVAAGVFLCLDLLFFSTGEDIARIRQRRESVQICIDALREMGSTNVVSSRGSTVLDTLLRIHLSWSNTAVPDHESLRYVITQVRQAQRLAPETVAQWERPRKAFDQQAGFVGRKNTAFSPPSWSATVSPQYGQPGLSITTPLPETAAGQQEVITGKQPEAESDVQYAWDYLMSASTPHPITTRTEHLELEELEDFENPFQFDEMMHDMMYLPTQSQS</sequence>
<dbReference type="SMART" id="SM00906">
    <property type="entry name" value="Fungal_trans"/>
    <property type="match status" value="1"/>
</dbReference>
<keyword evidence="2" id="KW-0539">Nucleus</keyword>
<dbReference type="GO" id="GO:0006351">
    <property type="term" value="P:DNA-templated transcription"/>
    <property type="evidence" value="ECO:0007669"/>
    <property type="project" value="InterPro"/>
</dbReference>
<dbReference type="PROSITE" id="PS00463">
    <property type="entry name" value="ZN2_CY6_FUNGAL_1"/>
    <property type="match status" value="1"/>
</dbReference>
<dbReference type="Proteomes" id="UP000693942">
    <property type="component" value="Unassembled WGS sequence"/>
</dbReference>
<dbReference type="SMART" id="SM00066">
    <property type="entry name" value="GAL4"/>
    <property type="match status" value="1"/>
</dbReference>
<dbReference type="CDD" id="cd12148">
    <property type="entry name" value="fungal_TF_MHR"/>
    <property type="match status" value="1"/>
</dbReference>
<accession>A0A8J5PT16</accession>
<dbReference type="Pfam" id="PF00172">
    <property type="entry name" value="Zn_clus"/>
    <property type="match status" value="1"/>
</dbReference>
<dbReference type="InterPro" id="IPR007219">
    <property type="entry name" value="XnlR_reg_dom"/>
</dbReference>
<name>A0A8J5PT16_FUSOX</name>
<dbReference type="InterPro" id="IPR001138">
    <property type="entry name" value="Zn2Cys6_DnaBD"/>
</dbReference>
<dbReference type="GO" id="GO:0003677">
    <property type="term" value="F:DNA binding"/>
    <property type="evidence" value="ECO:0007669"/>
    <property type="project" value="InterPro"/>
</dbReference>
<feature type="domain" description="Zn(2)-C6 fungal-type" evidence="3">
    <location>
        <begin position="15"/>
        <end position="44"/>
    </location>
</feature>
<evidence type="ECO:0000256" key="1">
    <source>
        <dbReference type="ARBA" id="ARBA00004123"/>
    </source>
</evidence>
<dbReference type="PANTHER" id="PTHR31001:SF90">
    <property type="entry name" value="CENTROMERE DNA-BINDING PROTEIN COMPLEX CBF3 SUBUNIT B"/>
    <property type="match status" value="1"/>
</dbReference>
<dbReference type="GO" id="GO:0005634">
    <property type="term" value="C:nucleus"/>
    <property type="evidence" value="ECO:0007669"/>
    <property type="project" value="UniProtKB-SubCell"/>
</dbReference>
<reference evidence="4" key="1">
    <citation type="submission" date="2021-04" db="EMBL/GenBank/DDBJ databases">
        <title>First draft genome resource for Brassicaceae pathogens Fusarium oxysporum f. sp. raphani and Fusarium oxysporum f. sp. rapae.</title>
        <authorList>
            <person name="Asai S."/>
        </authorList>
    </citation>
    <scope>NUCLEOTIDE SEQUENCE</scope>
    <source>
        <strain evidence="4">Tf1262</strain>
    </source>
</reference>
<dbReference type="AlphaFoldDB" id="A0A8J5PT16"/>
<dbReference type="GO" id="GO:0008270">
    <property type="term" value="F:zinc ion binding"/>
    <property type="evidence" value="ECO:0007669"/>
    <property type="project" value="InterPro"/>
</dbReference>
<dbReference type="GO" id="GO:0000981">
    <property type="term" value="F:DNA-binding transcription factor activity, RNA polymerase II-specific"/>
    <property type="evidence" value="ECO:0007669"/>
    <property type="project" value="InterPro"/>
</dbReference>
<comment type="subcellular location">
    <subcellularLocation>
        <location evidence="1">Nucleus</location>
    </subcellularLocation>
</comment>
<evidence type="ECO:0000256" key="2">
    <source>
        <dbReference type="ARBA" id="ARBA00023242"/>
    </source>
</evidence>
<evidence type="ECO:0000259" key="3">
    <source>
        <dbReference type="PROSITE" id="PS50048"/>
    </source>
</evidence>